<dbReference type="EMBL" id="JAMZDX010000009">
    <property type="protein sequence ID" value="MCP2314378.1"/>
    <property type="molecule type" value="Genomic_DNA"/>
</dbReference>
<dbReference type="SUPFAM" id="SSF47336">
    <property type="entry name" value="ACP-like"/>
    <property type="match status" value="1"/>
</dbReference>
<dbReference type="InterPro" id="IPR006162">
    <property type="entry name" value="Ppantetheine_attach_site"/>
</dbReference>
<evidence type="ECO:0000256" key="1">
    <source>
        <dbReference type="ARBA" id="ARBA00022450"/>
    </source>
</evidence>
<dbReference type="InterPro" id="IPR036736">
    <property type="entry name" value="ACP-like_sf"/>
</dbReference>
<sequence>MDATFPNRTPLTCGTVERLLCELWEEHFGRPVSPYDDFYELGGDSLSVVEIVTAARRRGLAVRSSAALRYPTPARLAEHLTPPDPAVRPAALLAAGEPPPADTAPGPVPITDGRAAFDEAEPLYVVHSDRHTRAEREAVAGWTDGRAAFGLALPAAGTAGVEAVAEHLLAAVRAHRPRGPYRLAGFDQGAVVALELARRLAESGEEVALLAMVAPPPAAQPATVEDLLDARLAELAGRLALTGDESAAEIRDRALADHWYDERLRPEELPARQRAWAHLARSVQQYPYPAYAGRAVLFTDGEHAHPAERAWTGAGRTPDVHRLDHGLRSPLGVIRDPLVAETTRKALKE</sequence>
<keyword evidence="5" id="KW-1185">Reference proteome</keyword>
<protein>
    <submittedName>
        <fullName evidence="4">Thioesterase domain-containing protein</fullName>
    </submittedName>
</protein>
<evidence type="ECO:0000256" key="2">
    <source>
        <dbReference type="ARBA" id="ARBA00022553"/>
    </source>
</evidence>
<proteinExistence type="predicted"/>
<dbReference type="Gene3D" id="3.40.50.1820">
    <property type="entry name" value="alpha/beta hydrolase"/>
    <property type="match status" value="1"/>
</dbReference>
<dbReference type="InterPro" id="IPR001031">
    <property type="entry name" value="Thioesterase"/>
</dbReference>
<dbReference type="InterPro" id="IPR029058">
    <property type="entry name" value="AB_hydrolase_fold"/>
</dbReference>
<dbReference type="Proteomes" id="UP001206483">
    <property type="component" value="Unassembled WGS sequence"/>
</dbReference>
<dbReference type="Gene3D" id="1.10.1200.10">
    <property type="entry name" value="ACP-like"/>
    <property type="match status" value="1"/>
</dbReference>
<dbReference type="InterPro" id="IPR009081">
    <property type="entry name" value="PP-bd_ACP"/>
</dbReference>
<feature type="domain" description="Carrier" evidence="3">
    <location>
        <begin position="11"/>
        <end position="84"/>
    </location>
</feature>
<gene>
    <name evidence="4" type="ORF">FHR36_007579</name>
</gene>
<dbReference type="InterPro" id="IPR020806">
    <property type="entry name" value="PKS_PP-bd"/>
</dbReference>
<dbReference type="SUPFAM" id="SSF53474">
    <property type="entry name" value="alpha/beta-Hydrolases"/>
    <property type="match status" value="1"/>
</dbReference>
<evidence type="ECO:0000259" key="3">
    <source>
        <dbReference type="PROSITE" id="PS50075"/>
    </source>
</evidence>
<evidence type="ECO:0000313" key="5">
    <source>
        <dbReference type="Proteomes" id="UP001206483"/>
    </source>
</evidence>
<accession>A0ABT1JA88</accession>
<name>A0ABT1JA88_9ACTN</name>
<dbReference type="Pfam" id="PF00550">
    <property type="entry name" value="PP-binding"/>
    <property type="match status" value="1"/>
</dbReference>
<dbReference type="Pfam" id="PF00975">
    <property type="entry name" value="Thioesterase"/>
    <property type="match status" value="1"/>
</dbReference>
<comment type="caution">
    <text evidence="4">The sequence shown here is derived from an EMBL/GenBank/DDBJ whole genome shotgun (WGS) entry which is preliminary data.</text>
</comment>
<dbReference type="PROSITE" id="PS50075">
    <property type="entry name" value="CARRIER"/>
    <property type="match status" value="1"/>
</dbReference>
<keyword evidence="2" id="KW-0597">Phosphoprotein</keyword>
<dbReference type="PANTHER" id="PTHR45527">
    <property type="entry name" value="NONRIBOSOMAL PEPTIDE SYNTHETASE"/>
    <property type="match status" value="1"/>
</dbReference>
<evidence type="ECO:0000313" key="4">
    <source>
        <dbReference type="EMBL" id="MCP2314378.1"/>
    </source>
</evidence>
<dbReference type="PROSITE" id="PS00012">
    <property type="entry name" value="PHOSPHOPANTETHEINE"/>
    <property type="match status" value="1"/>
</dbReference>
<dbReference type="RefSeq" id="WP_253804696.1">
    <property type="nucleotide sequence ID" value="NZ_BAAAUB010000092.1"/>
</dbReference>
<dbReference type="PANTHER" id="PTHR45527:SF1">
    <property type="entry name" value="FATTY ACID SYNTHASE"/>
    <property type="match status" value="1"/>
</dbReference>
<reference evidence="4 5" key="1">
    <citation type="submission" date="2022-06" db="EMBL/GenBank/DDBJ databases">
        <title>Sequencing the genomes of 1000 actinobacteria strains.</title>
        <authorList>
            <person name="Klenk H.-P."/>
        </authorList>
    </citation>
    <scope>NUCLEOTIDE SEQUENCE [LARGE SCALE GENOMIC DNA]</scope>
    <source>
        <strain evidence="4 5">DSM 41656</strain>
    </source>
</reference>
<dbReference type="SMART" id="SM00823">
    <property type="entry name" value="PKS_PP"/>
    <property type="match status" value="1"/>
</dbReference>
<keyword evidence="1" id="KW-0596">Phosphopantetheine</keyword>
<organism evidence="4 5">
    <name type="scientific">Kitasatospora paracochleata</name>
    <dbReference type="NCBI Taxonomy" id="58354"/>
    <lineage>
        <taxon>Bacteria</taxon>
        <taxon>Bacillati</taxon>
        <taxon>Actinomycetota</taxon>
        <taxon>Actinomycetes</taxon>
        <taxon>Kitasatosporales</taxon>
        <taxon>Streptomycetaceae</taxon>
        <taxon>Kitasatospora</taxon>
    </lineage>
</organism>